<dbReference type="InterPro" id="IPR007848">
    <property type="entry name" value="Small_mtfrase_dom"/>
</dbReference>
<dbReference type="GO" id="GO:0003676">
    <property type="term" value="F:nucleic acid binding"/>
    <property type="evidence" value="ECO:0007669"/>
    <property type="project" value="InterPro"/>
</dbReference>
<sequence length="246" mass="27809">MREIRLNEHERLDDLMRSGRQIIQNTQEFCFSLDAVLLAHFVKLKRSQRVLELGTGTGVIPLLIADMAARVDAVELNPVMAKLAARNVWINELEQKIFVREGDFRQIDSLYPRESFDVVLANPPYRPVRHGQVNRMSGVARARHEFTASLEDVVTAARYALRFGGHFAMVHLPERLGEIITAMHAHQMEPKRLCMVQPRENRAPNMMLIEAVVGAAPGGLRVQPPLIVHEADGGYTREILQIYGMA</sequence>
<dbReference type="Gene3D" id="3.40.50.150">
    <property type="entry name" value="Vaccinia Virus protein VP39"/>
    <property type="match status" value="1"/>
</dbReference>
<dbReference type="Pfam" id="PF05175">
    <property type="entry name" value="MTS"/>
    <property type="match status" value="1"/>
</dbReference>
<dbReference type="PANTHER" id="PTHR47739:SF1">
    <property type="entry name" value="TRNA1(VAL) (ADENINE(37)-N6)-METHYLTRANSFERASE"/>
    <property type="match status" value="1"/>
</dbReference>
<proteinExistence type="predicted"/>
<organism evidence="2 3">
    <name type="scientific">Selenomonas montiformis</name>
    <dbReference type="NCBI Taxonomy" id="2652285"/>
    <lineage>
        <taxon>Bacteria</taxon>
        <taxon>Bacillati</taxon>
        <taxon>Bacillota</taxon>
        <taxon>Negativicutes</taxon>
        <taxon>Selenomonadales</taxon>
        <taxon>Selenomonadaceae</taxon>
        <taxon>Selenomonas</taxon>
    </lineage>
</organism>
<dbReference type="InterPro" id="IPR050210">
    <property type="entry name" value="tRNA_Adenine-N(6)_MTase"/>
</dbReference>
<dbReference type="GO" id="GO:0008757">
    <property type="term" value="F:S-adenosylmethionine-dependent methyltransferase activity"/>
    <property type="evidence" value="ECO:0007669"/>
    <property type="project" value="UniProtKB-ARBA"/>
</dbReference>
<dbReference type="CDD" id="cd02440">
    <property type="entry name" value="AdoMet_MTases"/>
    <property type="match status" value="1"/>
</dbReference>
<dbReference type="Proteomes" id="UP000430222">
    <property type="component" value="Unassembled WGS sequence"/>
</dbReference>
<keyword evidence="2" id="KW-0808">Transferase</keyword>
<reference evidence="2 3" key="1">
    <citation type="submission" date="2019-08" db="EMBL/GenBank/DDBJ databases">
        <title>In-depth cultivation of the pig gut microbiome towards novel bacterial diversity and tailored functional studies.</title>
        <authorList>
            <person name="Wylensek D."/>
            <person name="Hitch T.C.A."/>
            <person name="Clavel T."/>
        </authorList>
    </citation>
    <scope>NUCLEOTIDE SEQUENCE [LARGE SCALE GENOMIC DNA]</scope>
    <source>
        <strain evidence="3">WCA-380-WT-3B3</strain>
    </source>
</reference>
<dbReference type="InterPro" id="IPR029063">
    <property type="entry name" value="SAM-dependent_MTases_sf"/>
</dbReference>
<dbReference type="GO" id="GO:0032259">
    <property type="term" value="P:methylation"/>
    <property type="evidence" value="ECO:0007669"/>
    <property type="project" value="UniProtKB-KW"/>
</dbReference>
<accession>A0A6I2UU49</accession>
<protein>
    <submittedName>
        <fullName evidence="2">tRNA1(Val) (Adenine(37)-N6)-methyltransferase</fullName>
    </submittedName>
</protein>
<dbReference type="RefSeq" id="WP_154619532.1">
    <property type="nucleotide sequence ID" value="NZ_VUNL01000001.1"/>
</dbReference>
<dbReference type="PROSITE" id="PS00092">
    <property type="entry name" value="N6_MTASE"/>
    <property type="match status" value="1"/>
</dbReference>
<feature type="domain" description="Methyltransferase small" evidence="1">
    <location>
        <begin position="36"/>
        <end position="130"/>
    </location>
</feature>
<dbReference type="EMBL" id="VUNL01000001">
    <property type="protein sequence ID" value="MSV23789.1"/>
    <property type="molecule type" value="Genomic_DNA"/>
</dbReference>
<name>A0A6I2UU49_9FIRM</name>
<comment type="caution">
    <text evidence="2">The sequence shown here is derived from an EMBL/GenBank/DDBJ whole genome shotgun (WGS) entry which is preliminary data.</text>
</comment>
<dbReference type="SUPFAM" id="SSF53335">
    <property type="entry name" value="S-adenosyl-L-methionine-dependent methyltransferases"/>
    <property type="match status" value="1"/>
</dbReference>
<dbReference type="PANTHER" id="PTHR47739">
    <property type="entry name" value="TRNA1(VAL) (ADENINE(37)-N6)-METHYLTRANSFERASE"/>
    <property type="match status" value="1"/>
</dbReference>
<evidence type="ECO:0000313" key="3">
    <source>
        <dbReference type="Proteomes" id="UP000430222"/>
    </source>
</evidence>
<keyword evidence="3" id="KW-1185">Reference proteome</keyword>
<gene>
    <name evidence="2" type="ORF">FYJ78_01015</name>
</gene>
<dbReference type="InterPro" id="IPR002052">
    <property type="entry name" value="DNA_methylase_N6_adenine_CS"/>
</dbReference>
<dbReference type="AlphaFoldDB" id="A0A6I2UU49"/>
<evidence type="ECO:0000259" key="1">
    <source>
        <dbReference type="Pfam" id="PF05175"/>
    </source>
</evidence>
<evidence type="ECO:0000313" key="2">
    <source>
        <dbReference type="EMBL" id="MSV23789.1"/>
    </source>
</evidence>
<dbReference type="GO" id="GO:0008170">
    <property type="term" value="F:N-methyltransferase activity"/>
    <property type="evidence" value="ECO:0007669"/>
    <property type="project" value="UniProtKB-ARBA"/>
</dbReference>
<keyword evidence="2" id="KW-0489">Methyltransferase</keyword>